<protein>
    <submittedName>
        <fullName evidence="3">AAA family ATPase</fullName>
    </submittedName>
</protein>
<feature type="domain" description="OLD protein-like TOPRIM" evidence="2">
    <location>
        <begin position="360"/>
        <end position="425"/>
    </location>
</feature>
<evidence type="ECO:0000259" key="2">
    <source>
        <dbReference type="Pfam" id="PF20469"/>
    </source>
</evidence>
<dbReference type="Proteomes" id="UP000317355">
    <property type="component" value="Unassembled WGS sequence"/>
</dbReference>
<dbReference type="Gene3D" id="3.40.50.300">
    <property type="entry name" value="P-loop containing nucleotide triphosphate hydrolases"/>
    <property type="match status" value="1"/>
</dbReference>
<dbReference type="InterPro" id="IPR041685">
    <property type="entry name" value="AAA_GajA/Old/RecF-like"/>
</dbReference>
<organism evidence="3 4">
    <name type="scientific">Sedimenticola thiotaurini</name>
    <dbReference type="NCBI Taxonomy" id="1543721"/>
    <lineage>
        <taxon>Bacteria</taxon>
        <taxon>Pseudomonadati</taxon>
        <taxon>Pseudomonadota</taxon>
        <taxon>Gammaproteobacteria</taxon>
        <taxon>Chromatiales</taxon>
        <taxon>Sedimenticolaceae</taxon>
        <taxon>Sedimenticola</taxon>
    </lineage>
</organism>
<proteinExistence type="predicted"/>
<dbReference type="InterPro" id="IPR027417">
    <property type="entry name" value="P-loop_NTPase"/>
</dbReference>
<evidence type="ECO:0000313" key="4">
    <source>
        <dbReference type="Proteomes" id="UP000317355"/>
    </source>
</evidence>
<dbReference type="Pfam" id="PF13175">
    <property type="entry name" value="AAA_15"/>
    <property type="match status" value="2"/>
</dbReference>
<evidence type="ECO:0000313" key="3">
    <source>
        <dbReference type="EMBL" id="TVT49242.1"/>
    </source>
</evidence>
<feature type="domain" description="Endonuclease GajA/Old nuclease/RecF-like AAA" evidence="1">
    <location>
        <begin position="148"/>
        <end position="305"/>
    </location>
</feature>
<dbReference type="Pfam" id="PF20469">
    <property type="entry name" value="OLD-like_TOPRIM"/>
    <property type="match status" value="1"/>
</dbReference>
<accession>A0A558CKH4</accession>
<dbReference type="InterPro" id="IPR051396">
    <property type="entry name" value="Bact_Antivir_Def_Nuclease"/>
</dbReference>
<dbReference type="PANTHER" id="PTHR43581">
    <property type="entry name" value="ATP/GTP PHOSPHATASE"/>
    <property type="match status" value="1"/>
</dbReference>
<feature type="domain" description="Endonuclease GajA/Old nuclease/RecF-like AAA" evidence="1">
    <location>
        <begin position="1"/>
        <end position="74"/>
    </location>
</feature>
<dbReference type="SUPFAM" id="SSF52540">
    <property type="entry name" value="P-loop containing nucleoside triphosphate hydrolases"/>
    <property type="match status" value="1"/>
</dbReference>
<comment type="caution">
    <text evidence="3">The sequence shown here is derived from an EMBL/GenBank/DDBJ whole genome shotgun (WGS) entry which is preliminary data.</text>
</comment>
<dbReference type="PANTHER" id="PTHR43581:SF4">
    <property type="entry name" value="ATP_GTP PHOSPHATASE"/>
    <property type="match status" value="1"/>
</dbReference>
<evidence type="ECO:0000259" key="1">
    <source>
        <dbReference type="Pfam" id="PF13175"/>
    </source>
</evidence>
<dbReference type="AlphaFoldDB" id="A0A558CKH4"/>
<reference evidence="3 4" key="1">
    <citation type="submission" date="2019-07" db="EMBL/GenBank/DDBJ databases">
        <title>The pathways for chlorine oxyanion respiration interact through the shared metabolite chlorate.</title>
        <authorList>
            <person name="Barnum T.P."/>
            <person name="Cheng Y."/>
            <person name="Hill K.A."/>
            <person name="Lucas L.N."/>
            <person name="Carlson H.K."/>
            <person name="Coates J.D."/>
        </authorList>
    </citation>
    <scope>NUCLEOTIDE SEQUENCE [LARGE SCALE GENOMIC DNA]</scope>
    <source>
        <strain evidence="3">BK-3</strain>
    </source>
</reference>
<dbReference type="EMBL" id="VMRY01000125">
    <property type="protein sequence ID" value="TVT49242.1"/>
    <property type="molecule type" value="Genomic_DNA"/>
</dbReference>
<sequence>MKITNIDIRKFRSIDQCSLHLNDINAVVGQNNSGKSAVIRALNSFFNPENEELSYIQGKHSYTSKSIPKITITFDSLGDGFQSYREGNILEVQQVYQSSTRKISYKYKSGGRFIAAPDELLQEIKESIAFVYIPPNRSPDQLKWEENTLIKNLVEEYLKVETQRRDTLTPKFRSAAEYLENGALKRISKEVEGYYSLRHTFNFSLSFNQNSNFMSFLNGIEMHIDELGVDHHLDDCGTGLQSLTIIALHRVLANLKHQNIILGLEEPETNLHPQAQRELISSISRSSDEDDVAQVVLTTHSTVLIDNIDHLNIALVRKVPDSTRGFKSKLLKLKTTFFEDHNLEEFKYYQFHLYRNSDFFYANHVIFVESKNDAEVVKVLADRAGIDLDLYGISLINIDGVRNLSYPFHIVRELEIPYLAILDKDYFIPYLNDELKLSRDGQGLPKYRYEYKTGIILNNLIPSRADRDAVLENMRANHSRALDVFERNNIVCMKYNLEMDLLCSDKAVEKMSALLGLSDDESNRRFILEERGNAAKKLDKMLETLRELSNHNLPNSYKRIKKLVAGIASSC</sequence>
<gene>
    <name evidence="3" type="ORF">FHK82_17330</name>
</gene>
<name>A0A558CKH4_9GAMM</name>
<dbReference type="CDD" id="cd01026">
    <property type="entry name" value="TOPRIM_OLD"/>
    <property type="match status" value="1"/>
</dbReference>
<dbReference type="InterPro" id="IPR034139">
    <property type="entry name" value="TOPRIM_OLD"/>
</dbReference>